<comment type="caution">
    <text evidence="1">The sequence shown here is derived from an EMBL/GenBank/DDBJ whole genome shotgun (WGS) entry which is preliminary data.</text>
</comment>
<proteinExistence type="predicted"/>
<dbReference type="AlphaFoldDB" id="A0A124GTR0"/>
<protein>
    <submittedName>
        <fullName evidence="1">Uncharacterized protein</fullName>
    </submittedName>
</protein>
<sequence length="100" mass="10543">MGRVPSTRCLALGSNPVDRPLISALTRTRAVVHATPAQKIPPATKTSRCDQNSQVQGPETCSSVLQCAQVFAVLCVGLSVNVFQPDLLSRSANRKANLAG</sequence>
<evidence type="ECO:0000313" key="2">
    <source>
        <dbReference type="Proteomes" id="UP000055045"/>
    </source>
</evidence>
<organism evidence="1 2">
    <name type="scientific">Penicillium freii</name>
    <dbReference type="NCBI Taxonomy" id="48697"/>
    <lineage>
        <taxon>Eukaryota</taxon>
        <taxon>Fungi</taxon>
        <taxon>Dikarya</taxon>
        <taxon>Ascomycota</taxon>
        <taxon>Pezizomycotina</taxon>
        <taxon>Eurotiomycetes</taxon>
        <taxon>Eurotiomycetidae</taxon>
        <taxon>Eurotiales</taxon>
        <taxon>Aspergillaceae</taxon>
        <taxon>Penicillium</taxon>
    </lineage>
</organism>
<accession>A0A124GTR0</accession>
<name>A0A124GTR0_PENFR</name>
<dbReference type="EMBL" id="LLXE01000001">
    <property type="protein sequence ID" value="KUM66993.1"/>
    <property type="molecule type" value="Genomic_DNA"/>
</dbReference>
<gene>
    <name evidence="1" type="ORF">ACN42_g127</name>
</gene>
<keyword evidence="2" id="KW-1185">Reference proteome</keyword>
<evidence type="ECO:0000313" key="1">
    <source>
        <dbReference type="EMBL" id="KUM66993.1"/>
    </source>
</evidence>
<reference evidence="1 2" key="1">
    <citation type="submission" date="2015-10" db="EMBL/GenBank/DDBJ databases">
        <title>Genome sequencing of Penicillium freii.</title>
        <authorList>
            <person name="Nguyen H.D."/>
            <person name="Visagie C.M."/>
            <person name="Seifert K.A."/>
        </authorList>
    </citation>
    <scope>NUCLEOTIDE SEQUENCE [LARGE SCALE GENOMIC DNA]</scope>
    <source>
        <strain evidence="1 2">DAOM 242723</strain>
    </source>
</reference>
<dbReference type="Proteomes" id="UP000055045">
    <property type="component" value="Unassembled WGS sequence"/>
</dbReference>